<organism evidence="1 2">
    <name type="scientific">Avena sativa</name>
    <name type="common">Oat</name>
    <dbReference type="NCBI Taxonomy" id="4498"/>
    <lineage>
        <taxon>Eukaryota</taxon>
        <taxon>Viridiplantae</taxon>
        <taxon>Streptophyta</taxon>
        <taxon>Embryophyta</taxon>
        <taxon>Tracheophyta</taxon>
        <taxon>Spermatophyta</taxon>
        <taxon>Magnoliopsida</taxon>
        <taxon>Liliopsida</taxon>
        <taxon>Poales</taxon>
        <taxon>Poaceae</taxon>
        <taxon>BOP clade</taxon>
        <taxon>Pooideae</taxon>
        <taxon>Poodae</taxon>
        <taxon>Poeae</taxon>
        <taxon>Poeae Chloroplast Group 1 (Aveneae type)</taxon>
        <taxon>Aveninae</taxon>
        <taxon>Avena</taxon>
    </lineage>
</organism>
<sequence length="241" mass="28000">MNLFVKQYSKPLFDRDQEEGFQEKRTRLSGVVLKVNISIERHASKIYTRTMFEMFGSFLFASGSYTMEELIPKRKYIATHQNWEKREKYLKSVFEIELSPDGELYTYECGLFEHMGMVCCHIIKVMTELRLQEIPKRHIMKRWTLDARDILPDHLRHYQKDNGMHETHTFRHSKMYIAALELVKMGDMNVAAYDVVMSCLIDAKHKVSLLCDKTNGMSVIEKTASVAKSNGCSTVPTLANV</sequence>
<keyword evidence="2" id="KW-1185">Reference proteome</keyword>
<accession>A0ACD5Z7C3</accession>
<evidence type="ECO:0000313" key="1">
    <source>
        <dbReference type="EnsemblPlants" id="AVESA.00010b.r2.6CG1113500.1.CDS"/>
    </source>
</evidence>
<reference evidence="1" key="2">
    <citation type="submission" date="2025-09" db="UniProtKB">
        <authorList>
            <consortium name="EnsemblPlants"/>
        </authorList>
    </citation>
    <scope>IDENTIFICATION</scope>
</reference>
<evidence type="ECO:0000313" key="2">
    <source>
        <dbReference type="Proteomes" id="UP001732700"/>
    </source>
</evidence>
<dbReference type="Proteomes" id="UP001732700">
    <property type="component" value="Chromosome 6C"/>
</dbReference>
<reference evidence="1" key="1">
    <citation type="submission" date="2021-05" db="EMBL/GenBank/DDBJ databases">
        <authorList>
            <person name="Scholz U."/>
            <person name="Mascher M."/>
            <person name="Fiebig A."/>
        </authorList>
    </citation>
    <scope>NUCLEOTIDE SEQUENCE [LARGE SCALE GENOMIC DNA]</scope>
</reference>
<name>A0ACD5Z7C3_AVESA</name>
<protein>
    <submittedName>
        <fullName evidence="1">Uncharacterized protein</fullName>
    </submittedName>
</protein>
<dbReference type="EnsemblPlants" id="AVESA.00010b.r2.6CG1113500.1">
    <property type="protein sequence ID" value="AVESA.00010b.r2.6CG1113500.1.CDS"/>
    <property type="gene ID" value="AVESA.00010b.r2.6CG1113500"/>
</dbReference>
<proteinExistence type="predicted"/>